<evidence type="ECO:0000313" key="1">
    <source>
        <dbReference type="EMBL" id="RNF27524.1"/>
    </source>
</evidence>
<dbReference type="RefSeq" id="XP_029232730.1">
    <property type="nucleotide sequence ID" value="XM_029367205.1"/>
</dbReference>
<name>A0A3R7P1U7_9TRYP</name>
<organism evidence="1 2">
    <name type="scientific">Trypanosoma conorhini</name>
    <dbReference type="NCBI Taxonomy" id="83891"/>
    <lineage>
        <taxon>Eukaryota</taxon>
        <taxon>Discoba</taxon>
        <taxon>Euglenozoa</taxon>
        <taxon>Kinetoplastea</taxon>
        <taxon>Metakinetoplastina</taxon>
        <taxon>Trypanosomatida</taxon>
        <taxon>Trypanosomatidae</taxon>
        <taxon>Trypanosoma</taxon>
    </lineage>
</organism>
<sequence>MFLRSMARNVGHGKRASPRAASLLRQLLCILAAISLLVLVVILPPASSTARSRVHRYRMEEMHQREVEQLPVTLFPDVNSTPHDAVTCGLVEAAAGERPVELNIFVVFHRQLYEQLYEDLEWNSLLSSFLTPTSSLSPTTREVVEGLQAYHKARGAGRSNGNRIYFLATREPLVKSYPSDMLRNRLLREWEMPGFVPSRRFLHIYSAIMTVYRSQMVGHSLGGTNSSGVAAAMPSASALGGSEEWVAFLEHDMRVDTQLLCQIRQRIFQQASGSRRCCIFYGESYNTMFLLHNPLGRQLMREYNAFFHTSLSLKDLPSVVATGAVVLPSALLHRIVPFLERVAELPLVKRRARHSSGVVATQQGLGRGWRQNRHLRRPLEVMGSALALSLGLERNYVHVEVPIRHLTQRELEELSEEY</sequence>
<protein>
    <submittedName>
        <fullName evidence="1">Uncharacterized protein</fullName>
    </submittedName>
</protein>
<keyword evidence="2" id="KW-1185">Reference proteome</keyword>
<dbReference type="EMBL" id="MKKU01000004">
    <property type="protein sequence ID" value="RNF27524.1"/>
    <property type="molecule type" value="Genomic_DNA"/>
</dbReference>
<dbReference type="OrthoDB" id="252416at2759"/>
<evidence type="ECO:0000313" key="2">
    <source>
        <dbReference type="Proteomes" id="UP000284403"/>
    </source>
</evidence>
<gene>
    <name evidence="1" type="ORF">Tco025E_00261</name>
</gene>
<comment type="caution">
    <text evidence="1">The sequence shown here is derived from an EMBL/GenBank/DDBJ whole genome shotgun (WGS) entry which is preliminary data.</text>
</comment>
<accession>A0A3R7P1U7</accession>
<proteinExistence type="predicted"/>
<dbReference type="GeneID" id="40313872"/>
<reference evidence="1 2" key="1">
    <citation type="journal article" date="2018" name="BMC Genomics">
        <title>Genomic comparison of Trypanosoma conorhini and Trypanosoma rangeli to Trypanosoma cruzi strains of high and low virulence.</title>
        <authorList>
            <person name="Bradwell K.R."/>
            <person name="Koparde V.N."/>
            <person name="Matveyev A.V."/>
            <person name="Serrano M.G."/>
            <person name="Alves J.M."/>
            <person name="Parikh H."/>
            <person name="Huang B."/>
            <person name="Lee V."/>
            <person name="Espinosa-Alvarez O."/>
            <person name="Ortiz P.A."/>
            <person name="Costa-Martins A.G."/>
            <person name="Teixeira M.M."/>
            <person name="Buck G.A."/>
        </authorList>
    </citation>
    <scope>NUCLEOTIDE SEQUENCE [LARGE SCALE GENOMIC DNA]</scope>
    <source>
        <strain evidence="1 2">025E</strain>
    </source>
</reference>
<dbReference type="Proteomes" id="UP000284403">
    <property type="component" value="Unassembled WGS sequence"/>
</dbReference>
<dbReference type="AlphaFoldDB" id="A0A3R7P1U7"/>